<sequence length="279" mass="30006" precursor="true">MMKRVAIIGLGWLGMPLAASLLAQGCYKVVGSKTRPEGIKAARISGITCYKLNLTPFPEGDADELASLFQVDALVITLPASRTLAGAENYFLAVQHVVKRALSAAIPRIIFTSSTAVYGENHGVKHEGTPTSPCSPAGICLVELENWLYQLPNTSVDILRLSGLVGPGRHPGRFLAGQKSLSDGGHGVNLVHVTDVINAITLLLQLPQGGYRYNLCAPRHPVKRDYYPAMARVLGMSSPPVYLTENDGARGGKIIDGSRICKELGFKYRYPDPVIMPIA</sequence>
<dbReference type="Proteomes" id="UP000003936">
    <property type="component" value="Chromosome"/>
</dbReference>
<dbReference type="Gene3D" id="3.40.50.720">
    <property type="entry name" value="NAD(P)-binding Rossmann-like Domain"/>
    <property type="match status" value="1"/>
</dbReference>
<evidence type="ECO:0000313" key="3">
    <source>
        <dbReference type="Proteomes" id="UP000003936"/>
    </source>
</evidence>
<feature type="domain" description="NAD-dependent epimerase/dehydratase" evidence="1">
    <location>
        <begin position="9"/>
        <end position="215"/>
    </location>
</feature>
<name>J3VRN8_9ENTR</name>
<dbReference type="HOGENOM" id="CLU_007383_11_1_6"/>
<evidence type="ECO:0000259" key="1">
    <source>
        <dbReference type="Pfam" id="PF01370"/>
    </source>
</evidence>
<dbReference type="PANTHER" id="PTHR48079">
    <property type="entry name" value="PROTEIN YEEZ"/>
    <property type="match status" value="1"/>
</dbReference>
<dbReference type="PATRIC" id="fig|1199245.3.peg.297"/>
<accession>J3VRN8</accession>
<dbReference type="Pfam" id="PF01370">
    <property type="entry name" value="Epimerase"/>
    <property type="match status" value="1"/>
</dbReference>
<dbReference type="GO" id="GO:0004029">
    <property type="term" value="F:aldehyde dehydrogenase (NAD+) activity"/>
    <property type="evidence" value="ECO:0007669"/>
    <property type="project" value="TreeGrafter"/>
</dbReference>
<protein>
    <submittedName>
        <fullName evidence="2">Nucleoside-diphosphate-sugar epimerase</fullName>
    </submittedName>
</protein>
<dbReference type="InterPro" id="IPR051783">
    <property type="entry name" value="NAD(P)-dependent_oxidoreduct"/>
</dbReference>
<dbReference type="SUPFAM" id="SSF51735">
    <property type="entry name" value="NAD(P)-binding Rossmann-fold domains"/>
    <property type="match status" value="1"/>
</dbReference>
<dbReference type="PANTHER" id="PTHR48079:SF6">
    <property type="entry name" value="NAD(P)-BINDING DOMAIN-CONTAINING PROTEIN-RELATED"/>
    <property type="match status" value="1"/>
</dbReference>
<dbReference type="STRING" id="1199245.A359_02350"/>
<reference evidence="2 3" key="1">
    <citation type="journal article" date="2012" name="Mol. Biol. Evol.">
        <title>Genome reduction and co-evolution between the primary and secondary bacterial symbionts of psyllids.</title>
        <authorList>
            <person name="Sloan D.B."/>
            <person name="Moran N.A."/>
        </authorList>
    </citation>
    <scope>NUCLEOTIDE SEQUENCE [LARGE SCALE GENOMIC DNA]</scope>
    <source>
        <strain evidence="2">Ceuc_S</strain>
    </source>
</reference>
<dbReference type="GO" id="GO:0005737">
    <property type="term" value="C:cytoplasm"/>
    <property type="evidence" value="ECO:0007669"/>
    <property type="project" value="TreeGrafter"/>
</dbReference>
<dbReference type="AlphaFoldDB" id="J3VRN8"/>
<keyword evidence="3" id="KW-1185">Reference proteome</keyword>
<gene>
    <name evidence="2" type="ORF">A359_02350</name>
</gene>
<evidence type="ECO:0000313" key="2">
    <source>
        <dbReference type="EMBL" id="AFP84636.1"/>
    </source>
</evidence>
<dbReference type="CDD" id="cd05266">
    <property type="entry name" value="SDR_a4"/>
    <property type="match status" value="1"/>
</dbReference>
<organism evidence="2 3">
    <name type="scientific">secondary endosymbiont of Ctenarytaina eucalypti</name>
    <dbReference type="NCBI Taxonomy" id="1199245"/>
    <lineage>
        <taxon>Bacteria</taxon>
        <taxon>Pseudomonadati</taxon>
        <taxon>Pseudomonadota</taxon>
        <taxon>Gammaproteobacteria</taxon>
        <taxon>Enterobacterales</taxon>
        <taxon>Enterobacteriaceae</taxon>
        <taxon>aphid secondary symbionts</taxon>
    </lineage>
</organism>
<dbReference type="EMBL" id="CP003546">
    <property type="protein sequence ID" value="AFP84636.1"/>
    <property type="molecule type" value="Genomic_DNA"/>
</dbReference>
<dbReference type="InterPro" id="IPR036291">
    <property type="entry name" value="NAD(P)-bd_dom_sf"/>
</dbReference>
<dbReference type="PROSITE" id="PS51257">
    <property type="entry name" value="PROKAR_LIPOPROTEIN"/>
    <property type="match status" value="1"/>
</dbReference>
<dbReference type="InterPro" id="IPR001509">
    <property type="entry name" value="Epimerase_deHydtase"/>
</dbReference>
<dbReference type="KEGG" id="sect:A359_02350"/>
<proteinExistence type="predicted"/>